<keyword evidence="2 9" id="KW-0813">Transport</keyword>
<organism evidence="13">
    <name type="scientific">Drosophila melanogaster</name>
    <name type="common">Fruit fly</name>
    <dbReference type="NCBI Taxonomy" id="7227"/>
    <lineage>
        <taxon>Eukaryota</taxon>
        <taxon>Metazoa</taxon>
        <taxon>Ecdysozoa</taxon>
        <taxon>Arthropoda</taxon>
        <taxon>Hexapoda</taxon>
        <taxon>Insecta</taxon>
        <taxon>Pterygota</taxon>
        <taxon>Neoptera</taxon>
        <taxon>Endopterygota</taxon>
        <taxon>Diptera</taxon>
        <taxon>Brachycera</taxon>
        <taxon>Muscomorpha</taxon>
        <taxon>Ephydroidea</taxon>
        <taxon>Drosophilidae</taxon>
        <taxon>Drosophila</taxon>
        <taxon>Sophophora</taxon>
    </lineage>
</organism>
<evidence type="ECO:0000256" key="10">
    <source>
        <dbReference type="SAM" id="MobiDB-lite"/>
    </source>
</evidence>
<evidence type="ECO:0000256" key="11">
    <source>
        <dbReference type="SAM" id="Phobius"/>
    </source>
</evidence>
<feature type="transmembrane region" description="Helical" evidence="11">
    <location>
        <begin position="221"/>
        <end position="242"/>
    </location>
</feature>
<dbReference type="InterPro" id="IPR018422">
    <property type="entry name" value="Cation/H_exchanger_CPA1"/>
</dbReference>
<reference evidence="13" key="1">
    <citation type="submission" date="2008-09" db="EMBL/GenBank/DDBJ databases">
        <authorList>
            <person name="Carlson J."/>
            <person name="Booth B."/>
            <person name="Frise E."/>
            <person name="Park S."/>
            <person name="Wan K."/>
            <person name="Yu C."/>
            <person name="Celniker S."/>
        </authorList>
    </citation>
    <scope>NUCLEOTIDE SEQUENCE</scope>
</reference>
<feature type="transmembrane region" description="Helical" evidence="11">
    <location>
        <begin position="324"/>
        <end position="343"/>
    </location>
</feature>
<evidence type="ECO:0000256" key="2">
    <source>
        <dbReference type="ARBA" id="ARBA00022448"/>
    </source>
</evidence>
<name>B5RID8_DROME</name>
<dbReference type="Gene3D" id="6.10.140.1330">
    <property type="match status" value="1"/>
</dbReference>
<feature type="transmembrane region" description="Helical" evidence="11">
    <location>
        <begin position="254"/>
        <end position="272"/>
    </location>
</feature>
<feature type="region of interest" description="Disordered" evidence="10">
    <location>
        <begin position="150"/>
        <end position="178"/>
    </location>
</feature>
<keyword evidence="4 11" id="KW-1133">Transmembrane helix</keyword>
<dbReference type="InterPro" id="IPR004709">
    <property type="entry name" value="NaH_exchanger"/>
</dbReference>
<dbReference type="EMBL" id="BT044062">
    <property type="protein sequence ID" value="ACH92127.1"/>
    <property type="molecule type" value="mRNA"/>
</dbReference>
<sequence length="572" mass="62356">MSIRTEQDYDSATPALAQQMNLARRACWRIKSYSSESLFKTYASVITDTSANEIDAEAPPPPRDKTKTRIEPQIAPAKRNSSCTSSDWRGMFSKRTLLICALALILGSAQARPNTSAVGVAPRKVSQDIVDAVTQLNLGQSAPIDAVDVGLDPTPSARVPRPEPLKSGDENAKGDEGHKMERYPLSSVDFARVKTPFIIGIWILSASIAKIGFHMTPKLHLIFPESCLLIVVGVVIGVVLYFCTDVAVSPLTPNTFFFYMLPPIILDAGYFMPNRLFFDNLGTILLMAVVGTIFNIATIGGSLYACGKMGIYGESETPGLMDVFLFASLISAVDPVAVLAVFEEIHVNEILYIVVFGESLLNDAVTVVMYHMMESYNEIGLDKIIAQDIASGVGSFFVVALGGTAIGIIWGFLTGLVTRFTDHVRVIEPIFIFVMAYLAYLNAEIFHMSGILAITFCGITMKNYVESNISQKSHTTVKYALKMLSSSAGDHYIYVPRRGHCEQHARMEYVVCSADHCLLFSISCHWRHFAIGPCQSLPLAQIVPGGSVCDVLRRIAWCCGLCPGAVGGRECG</sequence>
<evidence type="ECO:0000256" key="6">
    <source>
        <dbReference type="ARBA" id="ARBA00023065"/>
    </source>
</evidence>
<comment type="subcellular location">
    <subcellularLocation>
        <location evidence="1">Membrane</location>
        <topology evidence="1">Multi-pass membrane protein</topology>
    </subcellularLocation>
</comment>
<evidence type="ECO:0000256" key="3">
    <source>
        <dbReference type="ARBA" id="ARBA00022692"/>
    </source>
</evidence>
<protein>
    <recommendedName>
        <fullName evidence="9">Sodium/hydrogen exchanger</fullName>
    </recommendedName>
</protein>
<evidence type="ECO:0000313" key="13">
    <source>
        <dbReference type="EMBL" id="ACH92127.1"/>
    </source>
</evidence>
<dbReference type="PRINTS" id="PR01084">
    <property type="entry name" value="NAHEXCHNGR"/>
</dbReference>
<feature type="transmembrane region" description="Helical" evidence="11">
    <location>
        <begin position="284"/>
        <end position="304"/>
    </location>
</feature>
<evidence type="ECO:0000256" key="8">
    <source>
        <dbReference type="ARBA" id="ARBA00023201"/>
    </source>
</evidence>
<feature type="transmembrane region" description="Helical" evidence="11">
    <location>
        <begin position="350"/>
        <end position="373"/>
    </location>
</feature>
<comment type="similarity">
    <text evidence="9">Belongs to the monovalent cation:proton antiporter 1 (CPA1) transporter (TC 2.A.36) family.</text>
</comment>
<keyword evidence="6 9" id="KW-0406">Ion transport</keyword>
<dbReference type="InterPro" id="IPR006153">
    <property type="entry name" value="Cation/H_exchanger_TM"/>
</dbReference>
<dbReference type="PANTHER" id="PTHR10110:SF98">
    <property type="entry name" value="SODIUM_HYDROGEN EXCHANGER"/>
    <property type="match status" value="1"/>
</dbReference>
<evidence type="ECO:0000256" key="4">
    <source>
        <dbReference type="ARBA" id="ARBA00022989"/>
    </source>
</evidence>
<keyword evidence="9" id="KW-0050">Antiport</keyword>
<dbReference type="GO" id="GO:0015385">
    <property type="term" value="F:sodium:proton antiporter activity"/>
    <property type="evidence" value="ECO:0007669"/>
    <property type="project" value="InterPro"/>
</dbReference>
<dbReference type="AlphaFoldDB" id="B5RID8"/>
<evidence type="ECO:0000259" key="12">
    <source>
        <dbReference type="Pfam" id="PF00999"/>
    </source>
</evidence>
<accession>B5RID8</accession>
<keyword evidence="3 9" id="KW-0812">Transmembrane</keyword>
<dbReference type="NCBIfam" id="TIGR00840">
    <property type="entry name" value="b_cpa1"/>
    <property type="match status" value="1"/>
</dbReference>
<keyword evidence="7 11" id="KW-0472">Membrane</keyword>
<gene>
    <name evidence="13" type="primary">Nhe2-RD</name>
</gene>
<feature type="compositionally biased region" description="Basic and acidic residues" evidence="10">
    <location>
        <begin position="160"/>
        <end position="178"/>
    </location>
</feature>
<dbReference type="GO" id="GO:0006885">
    <property type="term" value="P:regulation of pH"/>
    <property type="evidence" value="ECO:0007669"/>
    <property type="project" value="InterPro"/>
</dbReference>
<feature type="transmembrane region" description="Helical" evidence="11">
    <location>
        <begin position="393"/>
        <end position="417"/>
    </location>
</feature>
<feature type="domain" description="Cation/H+ exchanger transmembrane" evidence="12">
    <location>
        <begin position="203"/>
        <end position="476"/>
    </location>
</feature>
<dbReference type="Pfam" id="PF00999">
    <property type="entry name" value="Na_H_Exchanger"/>
    <property type="match status" value="1"/>
</dbReference>
<dbReference type="GO" id="GO:0016020">
    <property type="term" value="C:membrane"/>
    <property type="evidence" value="ECO:0007669"/>
    <property type="project" value="UniProtKB-SubCell"/>
</dbReference>
<evidence type="ECO:0000256" key="1">
    <source>
        <dbReference type="ARBA" id="ARBA00004141"/>
    </source>
</evidence>
<keyword evidence="8 9" id="KW-0739">Sodium transport</keyword>
<proteinExistence type="evidence at transcript level"/>
<evidence type="ECO:0000256" key="9">
    <source>
        <dbReference type="RuleBase" id="RU003722"/>
    </source>
</evidence>
<evidence type="ECO:0000256" key="7">
    <source>
        <dbReference type="ARBA" id="ARBA00023136"/>
    </source>
</evidence>
<keyword evidence="5" id="KW-0915">Sodium</keyword>
<dbReference type="PANTHER" id="PTHR10110">
    <property type="entry name" value="SODIUM/HYDROGEN EXCHANGER"/>
    <property type="match status" value="1"/>
</dbReference>
<evidence type="ECO:0000256" key="5">
    <source>
        <dbReference type="ARBA" id="ARBA00023053"/>
    </source>
</evidence>